<gene>
    <name evidence="1" type="ORF">RclHR1_37030001</name>
</gene>
<accession>A0A2Z6RDG8</accession>
<dbReference type="AlphaFoldDB" id="A0A2Z6RDG8"/>
<comment type="caution">
    <text evidence="1">The sequence shown here is derived from an EMBL/GenBank/DDBJ whole genome shotgun (WGS) entry which is preliminary data.</text>
</comment>
<keyword evidence="2" id="KW-1185">Reference proteome</keyword>
<reference evidence="1 2" key="1">
    <citation type="submission" date="2017-11" db="EMBL/GenBank/DDBJ databases">
        <title>The genome of Rhizophagus clarus HR1 reveals common genetic basis of auxotrophy among arbuscular mycorrhizal fungi.</title>
        <authorList>
            <person name="Kobayashi Y."/>
        </authorList>
    </citation>
    <scope>NUCLEOTIDE SEQUENCE [LARGE SCALE GENOMIC DNA]</scope>
    <source>
        <strain evidence="1 2">HR1</strain>
    </source>
</reference>
<organism evidence="1 2">
    <name type="scientific">Rhizophagus clarus</name>
    <dbReference type="NCBI Taxonomy" id="94130"/>
    <lineage>
        <taxon>Eukaryota</taxon>
        <taxon>Fungi</taxon>
        <taxon>Fungi incertae sedis</taxon>
        <taxon>Mucoromycota</taxon>
        <taxon>Glomeromycotina</taxon>
        <taxon>Glomeromycetes</taxon>
        <taxon>Glomerales</taxon>
        <taxon>Glomeraceae</taxon>
        <taxon>Rhizophagus</taxon>
    </lineage>
</organism>
<evidence type="ECO:0000313" key="1">
    <source>
        <dbReference type="EMBL" id="GBC00011.1"/>
    </source>
</evidence>
<name>A0A2Z6RDG8_9GLOM</name>
<dbReference type="Proteomes" id="UP000247702">
    <property type="component" value="Unassembled WGS sequence"/>
</dbReference>
<evidence type="ECO:0000313" key="2">
    <source>
        <dbReference type="Proteomes" id="UP000247702"/>
    </source>
</evidence>
<sequence length="326" mass="37639">MDLYVYNLDEYSSDTRQENKYTPIWPFRLAVAGSSDSEKTTMLINLLIENAKAKEDGTRYILCDEIVLIAQRFYAIPIAIRENVNYISLHGGHDSLSNTKRIIKQYTNKSDSLAPIIDELTLSREFIIFDLRRPKTDPLSIRVQWDTSLRTIMESSNNDSKMITCSSKIDLRSSKNNSRMITDSSKFNLRSSKNDSRMITDSSKINLRSSKNDSRTILESSKNDLSRFTSYGQKAIAEAKKNNLLEEFAQNFPSPKERKLYLKQDALSKAKNSDIWAKYVFREVYGINDRTLGNEYKKFLFQVKNVYITKDNFPVSVSLLIDIKNF</sequence>
<dbReference type="EMBL" id="BEXD01003006">
    <property type="protein sequence ID" value="GBC00011.1"/>
    <property type="molecule type" value="Genomic_DNA"/>
</dbReference>
<protein>
    <submittedName>
        <fullName evidence="1">Uncharacterized protein</fullName>
    </submittedName>
</protein>
<proteinExistence type="predicted"/>